<dbReference type="AlphaFoldDB" id="Q9HJA5"/>
<evidence type="ECO:0000313" key="2">
    <source>
        <dbReference type="Proteomes" id="UP000001024"/>
    </source>
</evidence>
<dbReference type="Proteomes" id="UP000001024">
    <property type="component" value="Chromosome"/>
</dbReference>
<sequence>MEETDTLEEIQYIEEKDVTVVLKYMLDFDAGRTCGTIAVYQGRDVGEDAYEIYMEVLDCRMQKDRVISAFQRVIDEIKRGDIEV</sequence>
<name>Q9HJA5_THEAC</name>
<accession>Q9HJA5</accession>
<dbReference type="HOGENOM" id="CLU_192650_0_0_2"/>
<dbReference type="InParanoid" id="Q9HJA5"/>
<dbReference type="RefSeq" id="WP_010901476.1">
    <property type="nucleotide sequence ID" value="NC_002578.1"/>
</dbReference>
<dbReference type="PaxDb" id="273075-Ta1065"/>
<dbReference type="eggNOG" id="arCOG05391">
    <property type="taxonomic scope" value="Archaea"/>
</dbReference>
<dbReference type="EMBL" id="AL445066">
    <property type="protein sequence ID" value="CAC12193.1"/>
    <property type="molecule type" value="Genomic_DNA"/>
</dbReference>
<organism evidence="1 2">
    <name type="scientific">Thermoplasma acidophilum (strain ATCC 25905 / DSM 1728 / JCM 9062 / NBRC 15155 / AMRC-C165)</name>
    <dbReference type="NCBI Taxonomy" id="273075"/>
    <lineage>
        <taxon>Archaea</taxon>
        <taxon>Methanobacteriati</taxon>
        <taxon>Thermoplasmatota</taxon>
        <taxon>Thermoplasmata</taxon>
        <taxon>Thermoplasmatales</taxon>
        <taxon>Thermoplasmataceae</taxon>
        <taxon>Thermoplasma</taxon>
    </lineage>
</organism>
<dbReference type="EnsemblBacteria" id="CAC12193">
    <property type="protein sequence ID" value="CAC12193"/>
    <property type="gene ID" value="CAC12193"/>
</dbReference>
<proteinExistence type="predicted"/>
<reference evidence="1 2" key="1">
    <citation type="journal article" date="2000" name="Nature">
        <title>The genome sequence of the thermoacidophilic scavenger Thermoplasma acidophilum.</title>
        <authorList>
            <person name="Ruepp A."/>
            <person name="Graml W."/>
            <person name="Santos-Martinez M.L."/>
            <person name="Koretke K.K."/>
            <person name="Volker C."/>
            <person name="Mewes H.W."/>
            <person name="Frishman D."/>
            <person name="Stocker S."/>
            <person name="Lupas A.N."/>
            <person name="Baumeister W."/>
        </authorList>
    </citation>
    <scope>NUCLEOTIDE SEQUENCE [LARGE SCALE GENOMIC DNA]</scope>
    <source>
        <strain evidence="2">ATCC 25905 / DSM 1728 / JCM 9062 / NBRC 15155 / AMRC-C165</strain>
    </source>
</reference>
<evidence type="ECO:0000313" key="1">
    <source>
        <dbReference type="EMBL" id="CAC12193.1"/>
    </source>
</evidence>
<dbReference type="KEGG" id="tac:Ta1065"/>
<gene>
    <name evidence="1" type="ordered locus">Ta1065</name>
</gene>
<protein>
    <submittedName>
        <fullName evidence="1">Uncharacterized protein</fullName>
    </submittedName>
</protein>
<keyword evidence="2" id="KW-1185">Reference proteome</keyword>
<dbReference type="OrthoDB" id="56245at2157"/>
<dbReference type="STRING" id="273075.gene:9572286"/>